<evidence type="ECO:0000256" key="2">
    <source>
        <dbReference type="ARBA" id="ARBA00012180"/>
    </source>
</evidence>
<dbReference type="PROSITE" id="PS50878">
    <property type="entry name" value="RT_POL"/>
    <property type="match status" value="1"/>
</dbReference>
<comment type="caution">
    <text evidence="7">The sequence shown here is derived from an EMBL/GenBank/DDBJ whole genome shotgun (WGS) entry which is preliminary data.</text>
</comment>
<evidence type="ECO:0000256" key="3">
    <source>
        <dbReference type="SAM" id="MobiDB-lite"/>
    </source>
</evidence>
<dbReference type="Gene3D" id="3.30.70.270">
    <property type="match status" value="2"/>
</dbReference>
<dbReference type="EMBL" id="BAAFJT010000008">
    <property type="protein sequence ID" value="GAB0192689.1"/>
    <property type="molecule type" value="Genomic_DNA"/>
</dbReference>
<dbReference type="SUPFAM" id="SSF53098">
    <property type="entry name" value="Ribonuclease H-like"/>
    <property type="match status" value="2"/>
</dbReference>
<sequence>MRKDFSRLPGEHIITWLLHCWDNGASSLELEGREAKQLGSLSREGGIDKAIGKKAQALSLWRRLLSSVRERYPFSEDVVCRPGKWTTMERGIQYLRELAVREMVYYDPDNAQLPTDPDEVQCTRPMWRKFVRSAPSSYANSLAVIDWKSEEAPTVDEVAGRLRQYEESLSSSLVSAVEKLSQDVRQLKEDISYSPPTQTRISAVRRGSQQLTLLEAEVSLTGNEWQKHPIVTGPEAPCILGIDYLRKGYFKDPKGYRWAFGIAALEAEEIETLSSLPGLSEDPSVVGLLRVEEQQVPIATTTVHRRQYRTNRDSLVPIHKLIRQLEGQGVISRTRSPFNSPIWPVRKSNGEWRLTVDYRGLNEVTPPMSAAVPDMLELQYELESKAAKWYATIDIANAFFSIPLAAECRPQFAFTWRGVQYTWNRLPQGWKHSPTICHGLIQTALEKGEAPEHLQYIDDIIVWGNSAEEVSEKEKKIIQILLQAGFAIKRSKVKGPAQEIQFLGIRWHDGRRQIPVDIINKIAAMSPPTNKKETQAFLGAVGFWRMHIPNYSLIVSPLYHVTRKKNDFKWGPEQRQAFEQIKQEIVHAVALGPVRAGPDVKNVLYTAAGENGPTWSLWQKAPGETRGRPLGFWSRGYRGSEARYTPTEKEILAAYEGVRAASEVIGTEAQLLLAPRLPVLGWMFKERAPSTHHATDATWSKWVALITQRARIGSPSRPGILEVITDWPEGKDFGMSPEEEVTRAEEAPPYNKLTEDEKPYALFTDGSCRIVGKHRKWKAAVWSPTRRVAEAAEGQGESSQFAEVKAIQLALDIAEREKWPTLYLYTDSWMVANALWGWLQQWKRSNWQRRGKPIWAAPLWQDIAARLEKLVVKVRHVDAHVPKSRATEEHRNNQQVDQAAKIEVAQVDLDWQRKGELFIARWAHDTSGHQGRDATYRWARDRGVDLSMDAISQVIHQCETCAAIKQAKRVKPLWYGGRWLKYKYGEAWQIDYITLPQSRQGKRYVLTMVEVTTGWLETYPVPHATARNTILGLEKQVLWRHGTPERIESDNGTHFRNNLIDTWAKEHGIEWVYHIPYHAPASGKIERCATGSARQRHSTAGPQPRPSMGTGSHWSSAQRAQRAHGDTAQRRTGWKPGSHSLATGSCWEKERSCQTCSLSQGLKRHGQLHPGTHWRQDLKTFPGCPLCQEQPLGLLREAERMPWASRPAATKSLRHLLGTSQMMGAWQ</sequence>
<dbReference type="InterPro" id="IPR001584">
    <property type="entry name" value="Integrase_cat-core"/>
</dbReference>
<organism evidence="7 8">
    <name type="scientific">Grus japonensis</name>
    <name type="common">Japanese crane</name>
    <name type="synonym">Red-crowned crane</name>
    <dbReference type="NCBI Taxonomy" id="30415"/>
    <lineage>
        <taxon>Eukaryota</taxon>
        <taxon>Metazoa</taxon>
        <taxon>Chordata</taxon>
        <taxon>Craniata</taxon>
        <taxon>Vertebrata</taxon>
        <taxon>Euteleostomi</taxon>
        <taxon>Archelosauria</taxon>
        <taxon>Archosauria</taxon>
        <taxon>Dinosauria</taxon>
        <taxon>Saurischia</taxon>
        <taxon>Theropoda</taxon>
        <taxon>Coelurosauria</taxon>
        <taxon>Aves</taxon>
        <taxon>Neognathae</taxon>
        <taxon>Neoaves</taxon>
        <taxon>Gruiformes</taxon>
        <taxon>Gruidae</taxon>
        <taxon>Grus</taxon>
    </lineage>
</organism>
<comment type="similarity">
    <text evidence="1">Belongs to the beta type-B retroviral polymerase family. HERV class-II K(HML-2) pol subfamily.</text>
</comment>
<dbReference type="InterPro" id="IPR012337">
    <property type="entry name" value="RNaseH-like_sf"/>
</dbReference>
<dbReference type="PROSITE" id="PS50879">
    <property type="entry name" value="RNASE_H_1"/>
    <property type="match status" value="1"/>
</dbReference>
<dbReference type="Pfam" id="PF00075">
    <property type="entry name" value="RNase_H"/>
    <property type="match status" value="1"/>
</dbReference>
<dbReference type="Pfam" id="PF00665">
    <property type="entry name" value="rve"/>
    <property type="match status" value="1"/>
</dbReference>
<dbReference type="EC" id="3.1.26.4" evidence="2"/>
<evidence type="ECO:0000313" key="8">
    <source>
        <dbReference type="Proteomes" id="UP001623348"/>
    </source>
</evidence>
<protein>
    <recommendedName>
        <fullName evidence="2">ribonuclease H</fullName>
        <ecNumber evidence="2">3.1.26.4</ecNumber>
    </recommendedName>
</protein>
<dbReference type="Pfam" id="PF00078">
    <property type="entry name" value="RVT_1"/>
    <property type="match status" value="1"/>
</dbReference>
<dbReference type="PANTHER" id="PTHR33064">
    <property type="entry name" value="POL PROTEIN"/>
    <property type="match status" value="1"/>
</dbReference>
<dbReference type="Proteomes" id="UP001623348">
    <property type="component" value="Unassembled WGS sequence"/>
</dbReference>
<feature type="domain" description="RNase H type-1" evidence="5">
    <location>
        <begin position="756"/>
        <end position="905"/>
    </location>
</feature>
<feature type="compositionally biased region" description="Polar residues" evidence="3">
    <location>
        <begin position="1109"/>
        <end position="1119"/>
    </location>
</feature>
<dbReference type="GO" id="GO:0004523">
    <property type="term" value="F:RNA-DNA hybrid ribonuclease activity"/>
    <property type="evidence" value="ECO:0007669"/>
    <property type="project" value="UniProtKB-EC"/>
</dbReference>
<feature type="domain" description="Reverse transcriptase" evidence="4">
    <location>
        <begin position="326"/>
        <end position="507"/>
    </location>
</feature>
<dbReference type="GO" id="GO:0006259">
    <property type="term" value="P:DNA metabolic process"/>
    <property type="evidence" value="ECO:0007669"/>
    <property type="project" value="UniProtKB-ARBA"/>
</dbReference>
<evidence type="ECO:0000256" key="1">
    <source>
        <dbReference type="ARBA" id="ARBA00010879"/>
    </source>
</evidence>
<dbReference type="AlphaFoldDB" id="A0ABC9X4T7"/>
<feature type="region of interest" description="Disordered" evidence="3">
    <location>
        <begin position="1089"/>
        <end position="1141"/>
    </location>
</feature>
<dbReference type="SUPFAM" id="SSF56672">
    <property type="entry name" value="DNA/RNA polymerases"/>
    <property type="match status" value="1"/>
</dbReference>
<dbReference type="InterPro" id="IPR002156">
    <property type="entry name" value="RNaseH_domain"/>
</dbReference>
<dbReference type="PANTHER" id="PTHR33064:SF29">
    <property type="entry name" value="PEPTIDASE A2 DOMAIN-CONTAINING PROTEIN-RELATED"/>
    <property type="match status" value="1"/>
</dbReference>
<dbReference type="FunFam" id="3.30.70.270:FF:000020">
    <property type="entry name" value="Transposon Tf2-6 polyprotein-like Protein"/>
    <property type="match status" value="1"/>
</dbReference>
<dbReference type="InterPro" id="IPR036397">
    <property type="entry name" value="RNaseH_sf"/>
</dbReference>
<proteinExistence type="inferred from homology"/>
<evidence type="ECO:0000259" key="4">
    <source>
        <dbReference type="PROSITE" id="PS50878"/>
    </source>
</evidence>
<dbReference type="InterPro" id="IPR000477">
    <property type="entry name" value="RT_dom"/>
</dbReference>
<keyword evidence="8" id="KW-1185">Reference proteome</keyword>
<evidence type="ECO:0000259" key="6">
    <source>
        <dbReference type="PROSITE" id="PS50994"/>
    </source>
</evidence>
<evidence type="ECO:0000313" key="7">
    <source>
        <dbReference type="EMBL" id="GAB0192689.1"/>
    </source>
</evidence>
<evidence type="ECO:0000259" key="5">
    <source>
        <dbReference type="PROSITE" id="PS50879"/>
    </source>
</evidence>
<dbReference type="InterPro" id="IPR051320">
    <property type="entry name" value="Viral_Replic_Matur_Polypro"/>
</dbReference>
<feature type="domain" description="Integrase catalytic" evidence="6">
    <location>
        <begin position="968"/>
        <end position="1087"/>
    </location>
</feature>
<dbReference type="Pfam" id="PF17919">
    <property type="entry name" value="RT_RNaseH_2"/>
    <property type="match status" value="1"/>
</dbReference>
<dbReference type="InterPro" id="IPR043128">
    <property type="entry name" value="Rev_trsase/Diguanyl_cyclase"/>
</dbReference>
<reference evidence="7 8" key="1">
    <citation type="submission" date="2024-06" db="EMBL/GenBank/DDBJ databases">
        <title>The draft genome of Grus japonensis, version 3.</title>
        <authorList>
            <person name="Nabeshima K."/>
            <person name="Suzuki S."/>
            <person name="Onuma M."/>
        </authorList>
    </citation>
    <scope>NUCLEOTIDE SEQUENCE [LARGE SCALE GENOMIC DNA]</scope>
    <source>
        <strain evidence="7 8">451A</strain>
    </source>
</reference>
<dbReference type="Gene3D" id="3.30.420.10">
    <property type="entry name" value="Ribonuclease H-like superfamily/Ribonuclease H"/>
    <property type="match status" value="2"/>
</dbReference>
<dbReference type="InterPro" id="IPR041577">
    <property type="entry name" value="RT_RNaseH_2"/>
</dbReference>
<dbReference type="InterPro" id="IPR043502">
    <property type="entry name" value="DNA/RNA_pol_sf"/>
</dbReference>
<dbReference type="PROSITE" id="PS50994">
    <property type="entry name" value="INTEGRASE"/>
    <property type="match status" value="1"/>
</dbReference>
<gene>
    <name evidence="7" type="ORF">GRJ2_001734200</name>
</gene>
<name>A0ABC9X4T7_GRUJA</name>
<dbReference type="Gene3D" id="3.10.10.10">
    <property type="entry name" value="HIV Type 1 Reverse Transcriptase, subunit A, domain 1"/>
    <property type="match status" value="1"/>
</dbReference>
<accession>A0ABC9X4T7</accession>